<feature type="chain" id="PRO_5003684559" description="DUF5977 domain-containing protein" evidence="1">
    <location>
        <begin position="19"/>
        <end position="358"/>
    </location>
</feature>
<feature type="domain" description="DUF5977" evidence="2">
    <location>
        <begin position="38"/>
        <end position="108"/>
    </location>
</feature>
<feature type="domain" description="DUF5977" evidence="2">
    <location>
        <begin position="212"/>
        <end position="284"/>
    </location>
</feature>
<dbReference type="AlphaFoldDB" id="I3ZYN5"/>
<sequence length="358" mass="39524">MKRVLVFLILFFSGIAINAQVVLQALEAPKTYTSSQRQSFSKNFTRNNCASGYTGTAVIYQREATATATSTVSQADADQKAKAKALEEAKKLVNEGGQAYANTNGKCNANTYTSTQTRSYSRSFTRNNCGSNYYGTSVTYRREATETATSTISQYDADQKAGNAAYAEAQRLVNDYGQAYANSNGSCNYYNPNPPSSGGGGGGGRIYTSTKSHTARKSYKRNNCGVGKYGGDYLVTYTATKTATSRISQDDADLKAIEAAEIAALDFVWGKEAQAEANLFGACIENPWIETVVYKCSDFIKPSWEDKTYTFTGEVYWYLSQSEVDNRCTGIRRDWGFLCRDKEGHTFRVESCTHRRKY</sequence>
<keyword evidence="1" id="KW-0732">Signal</keyword>
<protein>
    <recommendedName>
        <fullName evidence="2">DUF5977 domain-containing protein</fullName>
    </recommendedName>
</protein>
<feature type="domain" description="DUF5977" evidence="2">
    <location>
        <begin position="118"/>
        <end position="188"/>
    </location>
</feature>
<evidence type="ECO:0000313" key="4">
    <source>
        <dbReference type="Proteomes" id="UP000006051"/>
    </source>
</evidence>
<organism evidence="3 4">
    <name type="scientific">Ornithobacterium rhinotracheale (strain ATCC 51463 / DSM 15997 / CCUG 23171 / CIP 104009 / LMG 9086)</name>
    <dbReference type="NCBI Taxonomy" id="867902"/>
    <lineage>
        <taxon>Bacteria</taxon>
        <taxon>Pseudomonadati</taxon>
        <taxon>Bacteroidota</taxon>
        <taxon>Flavobacteriia</taxon>
        <taxon>Flavobacteriales</taxon>
        <taxon>Weeksellaceae</taxon>
        <taxon>Ornithobacterium</taxon>
    </lineage>
</organism>
<dbReference type="GeneID" id="97257350"/>
<feature type="signal peptide" evidence="1">
    <location>
        <begin position="1"/>
        <end position="18"/>
    </location>
</feature>
<reference evidence="3 4" key="1">
    <citation type="submission" date="2012-06" db="EMBL/GenBank/DDBJ databases">
        <title>The complete genome of Ornithobacterium rhinotracheale DSM 15997.</title>
        <authorList>
            <consortium name="US DOE Joint Genome Institute (JGI-PGF)"/>
            <person name="Lucas S."/>
            <person name="Copeland A."/>
            <person name="Lapidus A."/>
            <person name="Goodwin L."/>
            <person name="Pitluck S."/>
            <person name="Peters L."/>
            <person name="Mikhailova N."/>
            <person name="Teshima H."/>
            <person name="Kyrpides N."/>
            <person name="Mavromatis K."/>
            <person name="Pagani I."/>
            <person name="Ivanova N."/>
            <person name="Ovchinnikova G."/>
            <person name="Zeytun A."/>
            <person name="Detter J.C."/>
            <person name="Han C."/>
            <person name="Land M."/>
            <person name="Hauser L."/>
            <person name="Markowitz V."/>
            <person name="Cheng J.-F."/>
            <person name="Hugenholtz P."/>
            <person name="Woyke T."/>
            <person name="Wu D."/>
            <person name="Lang E."/>
            <person name="Kopitz M."/>
            <person name="Brambilla E."/>
            <person name="Klenk H.-P."/>
            <person name="Eisen J.A."/>
        </authorList>
    </citation>
    <scope>NUCLEOTIDE SEQUENCE [LARGE SCALE GENOMIC DNA]</scope>
    <source>
        <strain evidence="4">ATCC 51463 / DSM 15997 / CCUG 23171 / LMG 9086</strain>
    </source>
</reference>
<gene>
    <name evidence="3" type="ordered locus">Ornrh_0618</name>
</gene>
<accession>I3ZYN5</accession>
<dbReference type="Proteomes" id="UP000006051">
    <property type="component" value="Chromosome"/>
</dbReference>
<dbReference type="RefSeq" id="WP_014790440.1">
    <property type="nucleotide sequence ID" value="NC_018016.1"/>
</dbReference>
<dbReference type="eggNOG" id="COG3209">
    <property type="taxonomic scope" value="Bacteria"/>
</dbReference>
<dbReference type="KEGG" id="orh:Ornrh_0618"/>
<dbReference type="Pfam" id="PF19404">
    <property type="entry name" value="DUF5977"/>
    <property type="match status" value="3"/>
</dbReference>
<evidence type="ECO:0000256" key="1">
    <source>
        <dbReference type="SAM" id="SignalP"/>
    </source>
</evidence>
<evidence type="ECO:0000313" key="3">
    <source>
        <dbReference type="EMBL" id="AFL96819.1"/>
    </source>
</evidence>
<dbReference type="STRING" id="867902.Ornrh_0618"/>
<dbReference type="HOGENOM" id="CLU_773473_0_0_10"/>
<dbReference type="PATRIC" id="fig|867902.3.peg.606"/>
<proteinExistence type="predicted"/>
<dbReference type="InterPro" id="IPR046020">
    <property type="entry name" value="DUF5977"/>
</dbReference>
<evidence type="ECO:0000259" key="2">
    <source>
        <dbReference type="Pfam" id="PF19404"/>
    </source>
</evidence>
<dbReference type="GeneID" id="71569457"/>
<keyword evidence="4" id="KW-1185">Reference proteome</keyword>
<dbReference type="EMBL" id="CP003283">
    <property type="protein sequence ID" value="AFL96819.1"/>
    <property type="molecule type" value="Genomic_DNA"/>
</dbReference>
<name>I3ZYN5_ORNRL</name>